<name>A0A7J7TIF5_MYOMY</name>
<reference evidence="1 2" key="1">
    <citation type="journal article" date="2020" name="Nature">
        <title>Six reference-quality genomes reveal evolution of bat adaptations.</title>
        <authorList>
            <person name="Jebb D."/>
            <person name="Huang Z."/>
            <person name="Pippel M."/>
            <person name="Hughes G.M."/>
            <person name="Lavrichenko K."/>
            <person name="Devanna P."/>
            <person name="Winkler S."/>
            <person name="Jermiin L.S."/>
            <person name="Skirmuntt E.C."/>
            <person name="Katzourakis A."/>
            <person name="Burkitt-Gray L."/>
            <person name="Ray D.A."/>
            <person name="Sullivan K.A.M."/>
            <person name="Roscito J.G."/>
            <person name="Kirilenko B.M."/>
            <person name="Davalos L.M."/>
            <person name="Corthals A.P."/>
            <person name="Power M.L."/>
            <person name="Jones G."/>
            <person name="Ransome R.D."/>
            <person name="Dechmann D.K.N."/>
            <person name="Locatelli A.G."/>
            <person name="Puechmaille S.J."/>
            <person name="Fedrigo O."/>
            <person name="Jarvis E.D."/>
            <person name="Hiller M."/>
            <person name="Vernes S.C."/>
            <person name="Myers E.W."/>
            <person name="Teeling E.C."/>
        </authorList>
    </citation>
    <scope>NUCLEOTIDE SEQUENCE [LARGE SCALE GENOMIC DNA]</scope>
    <source>
        <strain evidence="1">MMyoMyo1</strain>
        <tissue evidence="1">Flight muscle</tissue>
    </source>
</reference>
<evidence type="ECO:0000313" key="2">
    <source>
        <dbReference type="Proteomes" id="UP000527355"/>
    </source>
</evidence>
<evidence type="ECO:0000313" key="1">
    <source>
        <dbReference type="EMBL" id="KAF6300586.1"/>
    </source>
</evidence>
<accession>A0A7J7TIF5</accession>
<dbReference type="Proteomes" id="UP000527355">
    <property type="component" value="Unassembled WGS sequence"/>
</dbReference>
<comment type="caution">
    <text evidence="1">The sequence shown here is derived from an EMBL/GenBank/DDBJ whole genome shotgun (WGS) entry which is preliminary data.</text>
</comment>
<sequence length="132" mass="15541">MERSQTEALKAKLLHQDVCLAAQHLDLFLCKDNVHKEVFKPHILALRDMVQQVRIKLLSSTQWIMRRKQKTLMEENVLRCCYAANEDQQKTYGHFQILGKPLGALLKGGLTFYEHLVLLFQDHYELEVTERY</sequence>
<dbReference type="AlphaFoldDB" id="A0A7J7TIF5"/>
<protein>
    <submittedName>
        <fullName evidence="1">Uncharacterized protein</fullName>
    </submittedName>
</protein>
<dbReference type="EMBL" id="JABWUV010000016">
    <property type="protein sequence ID" value="KAF6300586.1"/>
    <property type="molecule type" value="Genomic_DNA"/>
</dbReference>
<keyword evidence="2" id="KW-1185">Reference proteome</keyword>
<organism evidence="1 2">
    <name type="scientific">Myotis myotis</name>
    <name type="common">Greater mouse-eared bat</name>
    <name type="synonym">Vespertilio myotis</name>
    <dbReference type="NCBI Taxonomy" id="51298"/>
    <lineage>
        <taxon>Eukaryota</taxon>
        <taxon>Metazoa</taxon>
        <taxon>Chordata</taxon>
        <taxon>Craniata</taxon>
        <taxon>Vertebrata</taxon>
        <taxon>Euteleostomi</taxon>
        <taxon>Mammalia</taxon>
        <taxon>Eutheria</taxon>
        <taxon>Laurasiatheria</taxon>
        <taxon>Chiroptera</taxon>
        <taxon>Yangochiroptera</taxon>
        <taxon>Vespertilionidae</taxon>
        <taxon>Myotis</taxon>
    </lineage>
</organism>
<proteinExistence type="predicted"/>
<gene>
    <name evidence="1" type="ORF">mMyoMyo1_009060</name>
</gene>